<comment type="caution">
    <text evidence="1">The sequence shown here is derived from an EMBL/GenBank/DDBJ whole genome shotgun (WGS) entry which is preliminary data.</text>
</comment>
<accession>K0KRH7</accession>
<dbReference type="AlphaFoldDB" id="K0KRH7"/>
<keyword evidence="2" id="KW-1185">Reference proteome</keyword>
<dbReference type="STRING" id="1206466.K0KRH7"/>
<dbReference type="InParanoid" id="K0KRH7"/>
<evidence type="ECO:0000313" key="1">
    <source>
        <dbReference type="EMBL" id="CCH44657.1"/>
    </source>
</evidence>
<gene>
    <name evidence="1" type="ORF">BN7_4226</name>
</gene>
<dbReference type="InterPro" id="IPR053720">
    <property type="entry name" value="Psm_Assembly_Chaperone"/>
</dbReference>
<dbReference type="HOGENOM" id="CLU_1826810_0_0_1"/>
<dbReference type="Proteomes" id="UP000009328">
    <property type="component" value="Unassembled WGS sequence"/>
</dbReference>
<name>K0KRH7_WICCF</name>
<dbReference type="Pfam" id="PF10448">
    <property type="entry name" value="POC3_POC4"/>
    <property type="match status" value="1"/>
</dbReference>
<dbReference type="GO" id="GO:0000502">
    <property type="term" value="C:proteasome complex"/>
    <property type="evidence" value="ECO:0007669"/>
    <property type="project" value="UniProtKB-KW"/>
</dbReference>
<evidence type="ECO:0000313" key="2">
    <source>
        <dbReference type="Proteomes" id="UP000009328"/>
    </source>
</evidence>
<dbReference type="FunCoup" id="K0KRH7">
    <property type="interactions" value="29"/>
</dbReference>
<dbReference type="InterPro" id="IPR018854">
    <property type="entry name" value="Psome_chaperone_3/4"/>
</dbReference>
<protein>
    <submittedName>
        <fullName evidence="1">Proteasome chaperone 3</fullName>
    </submittedName>
</protein>
<dbReference type="EMBL" id="CAIF01000149">
    <property type="protein sequence ID" value="CCH44657.1"/>
    <property type="molecule type" value="Genomic_DNA"/>
</dbReference>
<sequence length="141" mass="15777">MAKPFSDSVKYKSQKTEDNHEISVQSLKFADKRVLFVKFDGEVDITYDVQAPDSKSLYDILSSSTISNDFTCDKTCLMGDGSNIKVAVIINHIAKLLYSTSERTGLIISISSKLFKNQQTSNSKDFDILIQILSLIKEVIN</sequence>
<organism evidence="1 2">
    <name type="scientific">Wickerhamomyces ciferrii (strain ATCC 14091 / BCRC 22168 / CBS 111 / JCM 3599 / NBRC 0793 / NRRL Y-1031 F-60-10)</name>
    <name type="common">Yeast</name>
    <name type="synonym">Pichia ciferrii</name>
    <dbReference type="NCBI Taxonomy" id="1206466"/>
    <lineage>
        <taxon>Eukaryota</taxon>
        <taxon>Fungi</taxon>
        <taxon>Dikarya</taxon>
        <taxon>Ascomycota</taxon>
        <taxon>Saccharomycotina</taxon>
        <taxon>Saccharomycetes</taxon>
        <taxon>Phaffomycetales</taxon>
        <taxon>Wickerhamomycetaceae</taxon>
        <taxon>Wickerhamomyces</taxon>
    </lineage>
</organism>
<keyword evidence="1" id="KW-0647">Proteasome</keyword>
<proteinExistence type="predicted"/>
<reference evidence="1 2" key="1">
    <citation type="journal article" date="2012" name="Eukaryot. Cell">
        <title>Draft genome sequence of Wickerhamomyces ciferrii NRRL Y-1031 F-60-10.</title>
        <authorList>
            <person name="Schneider J."/>
            <person name="Andrea H."/>
            <person name="Blom J."/>
            <person name="Jaenicke S."/>
            <person name="Ruckert C."/>
            <person name="Schorsch C."/>
            <person name="Szczepanowski R."/>
            <person name="Farwick M."/>
            <person name="Goesmann A."/>
            <person name="Puhler A."/>
            <person name="Schaffer S."/>
            <person name="Tauch A."/>
            <person name="Kohler T."/>
            <person name="Brinkrolf K."/>
        </authorList>
    </citation>
    <scope>NUCLEOTIDE SEQUENCE [LARGE SCALE GENOMIC DNA]</scope>
    <source>
        <strain evidence="2">ATCC 14091 / BCRC 22168 / CBS 111 / JCM 3599 / NBRC 0793 / NRRL Y-1031 F-60-10</strain>
    </source>
</reference>
<dbReference type="Gene3D" id="3.30.230.90">
    <property type="match status" value="1"/>
</dbReference>